<comment type="caution">
    <text evidence="2">The sequence shown here is derived from an EMBL/GenBank/DDBJ whole genome shotgun (WGS) entry which is preliminary data.</text>
</comment>
<proteinExistence type="predicted"/>
<dbReference type="PATRIC" id="fig|80878.5.peg.1089"/>
<dbReference type="InterPro" id="IPR010239">
    <property type="entry name" value="CHP02001"/>
</dbReference>
<dbReference type="STRING" id="80878.RP29_07880"/>
<dbReference type="AlphaFoldDB" id="A0A0D7K9N3"/>
<dbReference type="OrthoDB" id="9793561at2"/>
<organism evidence="2 3">
    <name type="scientific">Acidovorax temperans</name>
    <dbReference type="NCBI Taxonomy" id="80878"/>
    <lineage>
        <taxon>Bacteria</taxon>
        <taxon>Pseudomonadati</taxon>
        <taxon>Pseudomonadota</taxon>
        <taxon>Betaproteobacteria</taxon>
        <taxon>Burkholderiales</taxon>
        <taxon>Comamonadaceae</taxon>
        <taxon>Acidovorax</taxon>
    </lineage>
</organism>
<evidence type="ECO:0000313" key="2">
    <source>
        <dbReference type="EMBL" id="KJA11086.1"/>
    </source>
</evidence>
<evidence type="ECO:0000313" key="3">
    <source>
        <dbReference type="Proteomes" id="UP000032566"/>
    </source>
</evidence>
<protein>
    <submittedName>
        <fullName evidence="2">Uncharacterized protein</fullName>
    </submittedName>
</protein>
<keyword evidence="3" id="KW-1185">Reference proteome</keyword>
<feature type="chain" id="PRO_5002320650" evidence="1">
    <location>
        <begin position="24"/>
        <end position="243"/>
    </location>
</feature>
<dbReference type="EMBL" id="JXYQ01000021">
    <property type="protein sequence ID" value="KJA11086.1"/>
    <property type="molecule type" value="Genomic_DNA"/>
</dbReference>
<feature type="signal peptide" evidence="1">
    <location>
        <begin position="1"/>
        <end position="23"/>
    </location>
</feature>
<dbReference type="Proteomes" id="UP000032566">
    <property type="component" value="Unassembled WGS sequence"/>
</dbReference>
<dbReference type="RefSeq" id="WP_044397147.1">
    <property type="nucleotide sequence ID" value="NZ_JXYQ01000021.1"/>
</dbReference>
<reference evidence="2 3" key="1">
    <citation type="submission" date="2014-12" db="EMBL/GenBank/DDBJ databases">
        <title>Isolation of bacteria from lake water.</title>
        <authorList>
            <person name="Sheng K.-Y."/>
            <person name="Chin P.-S."/>
            <person name="Chan K.-G."/>
            <person name="Tan G.S."/>
        </authorList>
    </citation>
    <scope>NUCLEOTIDE SEQUENCE [LARGE SCALE GENOMIC DNA]</scope>
    <source>
        <strain evidence="2 3">KY4</strain>
    </source>
</reference>
<dbReference type="NCBIfam" id="TIGR02001">
    <property type="entry name" value="gcw_chp"/>
    <property type="match status" value="1"/>
</dbReference>
<gene>
    <name evidence="2" type="ORF">RP29_07880</name>
</gene>
<keyword evidence="1" id="KW-0732">Signal</keyword>
<dbReference type="Pfam" id="PF09694">
    <property type="entry name" value="Gcw_chp"/>
    <property type="match status" value="1"/>
</dbReference>
<evidence type="ECO:0000256" key="1">
    <source>
        <dbReference type="SAM" id="SignalP"/>
    </source>
</evidence>
<name>A0A0D7K9N3_9BURK</name>
<sequence>MNRTSIKTLGFALAAALPLLASAQLTGNVSLTSNYKFRGQDQDASKVKAVKPALQGGFDYTFGDSGFYVGNWNSSVDWLSGNSLEMDFYGGYKFKAGEVDLDVGALTYAYPGNSLGNTTELYGAATYGPFTAKYSHTVSKDYFGFAGHKLGTGRKGTNTGYLNFAFAQEVMPKVTLKAAVGFTRFASDIKDSGVPNYMDYSVGGAYDFGSGLSLGAAVVGANKKDFFGPVNKSRVIVTLTKTL</sequence>
<accession>A0A0D7K9N3</accession>